<comment type="caution">
    <text evidence="1">The sequence shown here is derived from an EMBL/GenBank/DDBJ whole genome shotgun (WGS) entry which is preliminary data.</text>
</comment>
<organism evidence="1 2">
    <name type="scientific">Trypanosoma cruzi</name>
    <dbReference type="NCBI Taxonomy" id="5693"/>
    <lineage>
        <taxon>Eukaryota</taxon>
        <taxon>Discoba</taxon>
        <taxon>Euglenozoa</taxon>
        <taxon>Kinetoplastea</taxon>
        <taxon>Metakinetoplastina</taxon>
        <taxon>Trypanosomatida</taxon>
        <taxon>Trypanosomatidae</taxon>
        <taxon>Trypanosoma</taxon>
        <taxon>Schizotrypanum</taxon>
    </lineage>
</organism>
<sequence length="207" mass="21982">MVFESWLHEMAVVPHTAAEWGDIGARTLDLVCSHGDARVRLTFFGERRRADAVATVGATGTRLRLASGSGSEQWGNSTLAGRLASFRAPQAPILETQVLLPIAGTARELGARRGLIVAGGVRLSADRANTVTNVERRNTRLYSQMVESLSYCSALESNTAVFGGPPAEGRGAVPARGAHMSGRAARQTPTYACPRMAETHGHISCVV</sequence>
<dbReference type="VEuPathDB" id="TriTrypDB:ECC02_011200"/>
<dbReference type="EMBL" id="JABDHM010000240">
    <property type="protein sequence ID" value="KAF5216054.1"/>
    <property type="molecule type" value="Genomic_DNA"/>
</dbReference>
<reference evidence="1 2" key="1">
    <citation type="journal article" date="2019" name="Genome Biol. Evol.">
        <title>Nanopore Sequencing Significantly Improves Genome Assembly of the Protozoan Parasite Trypanosoma cruzi.</title>
        <authorList>
            <person name="Diaz-Viraque F."/>
            <person name="Pita S."/>
            <person name="Greif G."/>
            <person name="de Souza R.C.M."/>
            <person name="Iraola G."/>
            <person name="Robello C."/>
        </authorList>
    </citation>
    <scope>NUCLEOTIDE SEQUENCE [LARGE SCALE GENOMIC DNA]</scope>
    <source>
        <strain evidence="1 2">Berenice</strain>
    </source>
</reference>
<dbReference type="AlphaFoldDB" id="A0A7J6XNF5"/>
<dbReference type="Proteomes" id="UP000583944">
    <property type="component" value="Unassembled WGS sequence"/>
</dbReference>
<accession>A0A7J6XNF5</accession>
<name>A0A7J6XNF5_TRYCR</name>
<proteinExistence type="predicted"/>
<evidence type="ECO:0000313" key="2">
    <source>
        <dbReference type="Proteomes" id="UP000583944"/>
    </source>
</evidence>
<evidence type="ECO:0000313" key="1">
    <source>
        <dbReference type="EMBL" id="KAF5216054.1"/>
    </source>
</evidence>
<protein>
    <submittedName>
        <fullName evidence="1">Uncharacterized protein</fullName>
    </submittedName>
</protein>
<gene>
    <name evidence="1" type="ORF">ECC02_011200</name>
</gene>